<reference evidence="1" key="1">
    <citation type="journal article" date="2020" name="Nature">
        <title>Giant virus diversity and host interactions through global metagenomics.</title>
        <authorList>
            <person name="Schulz F."/>
            <person name="Roux S."/>
            <person name="Paez-Espino D."/>
            <person name="Jungbluth S."/>
            <person name="Walsh D.A."/>
            <person name="Denef V.J."/>
            <person name="McMahon K.D."/>
            <person name="Konstantinidis K.T."/>
            <person name="Eloe-Fadrosh E.A."/>
            <person name="Kyrpides N.C."/>
            <person name="Woyke T."/>
        </authorList>
    </citation>
    <scope>NUCLEOTIDE SEQUENCE</scope>
    <source>
        <strain evidence="1">GVMAG-S-1035085-51</strain>
    </source>
</reference>
<organism evidence="1">
    <name type="scientific">viral metagenome</name>
    <dbReference type="NCBI Taxonomy" id="1070528"/>
    <lineage>
        <taxon>unclassified sequences</taxon>
        <taxon>metagenomes</taxon>
        <taxon>organismal metagenomes</taxon>
    </lineage>
</organism>
<sequence length="57" mass="6538">MTVCDLQQAFHMLLEKDPEDAKKFALFVTSKMIKFDTKAKNVSNNKDVSCKDNNKPM</sequence>
<dbReference type="AlphaFoldDB" id="A0A6C0M0T8"/>
<protein>
    <submittedName>
        <fullName evidence="1">Uncharacterized protein</fullName>
    </submittedName>
</protein>
<accession>A0A6C0M0T8</accession>
<evidence type="ECO:0000313" key="1">
    <source>
        <dbReference type="EMBL" id="QHU35918.1"/>
    </source>
</evidence>
<name>A0A6C0M0T8_9ZZZZ</name>
<dbReference type="EMBL" id="MN740615">
    <property type="protein sequence ID" value="QHU35918.1"/>
    <property type="molecule type" value="Genomic_DNA"/>
</dbReference>
<proteinExistence type="predicted"/>